<comment type="caution">
    <text evidence="10">The sequence shown here is derived from an EMBL/GenBank/DDBJ whole genome shotgun (WGS) entry which is preliminary data.</text>
</comment>
<dbReference type="InterPro" id="IPR004568">
    <property type="entry name" value="Ppantetheine-prot_Trfase_dom"/>
</dbReference>
<evidence type="ECO:0000256" key="3">
    <source>
        <dbReference type="ARBA" id="ARBA00022723"/>
    </source>
</evidence>
<dbReference type="InterPro" id="IPR002582">
    <property type="entry name" value="ACPS"/>
</dbReference>
<proteinExistence type="inferred from homology"/>
<keyword evidence="3 8" id="KW-0479">Metal-binding</keyword>
<dbReference type="GO" id="GO:0005737">
    <property type="term" value="C:cytoplasm"/>
    <property type="evidence" value="ECO:0007669"/>
    <property type="project" value="UniProtKB-SubCell"/>
</dbReference>
<dbReference type="EC" id="2.7.8.7" evidence="8"/>
<dbReference type="InterPro" id="IPR037143">
    <property type="entry name" value="4-PPantetheinyl_Trfase_dom_sf"/>
</dbReference>
<evidence type="ECO:0000256" key="5">
    <source>
        <dbReference type="ARBA" id="ARBA00022842"/>
    </source>
</evidence>
<comment type="catalytic activity">
    <reaction evidence="8">
        <text>apo-[ACP] + CoA = holo-[ACP] + adenosine 3',5'-bisphosphate + H(+)</text>
        <dbReference type="Rhea" id="RHEA:12068"/>
        <dbReference type="Rhea" id="RHEA-COMP:9685"/>
        <dbReference type="Rhea" id="RHEA-COMP:9690"/>
        <dbReference type="ChEBI" id="CHEBI:15378"/>
        <dbReference type="ChEBI" id="CHEBI:29999"/>
        <dbReference type="ChEBI" id="CHEBI:57287"/>
        <dbReference type="ChEBI" id="CHEBI:58343"/>
        <dbReference type="ChEBI" id="CHEBI:64479"/>
        <dbReference type="EC" id="2.7.8.7"/>
    </reaction>
</comment>
<accession>A0A7C8FQE5</accession>
<keyword evidence="6 8" id="KW-0443">Lipid metabolism</keyword>
<keyword evidence="7 8" id="KW-0275">Fatty acid biosynthesis</keyword>
<comment type="cofactor">
    <cofactor evidence="8">
        <name>Mg(2+)</name>
        <dbReference type="ChEBI" id="CHEBI:18420"/>
    </cofactor>
</comment>
<dbReference type="HAMAP" id="MF_00101">
    <property type="entry name" value="AcpS"/>
    <property type="match status" value="1"/>
</dbReference>
<keyword evidence="5 8" id="KW-0460">Magnesium</keyword>
<evidence type="ECO:0000256" key="8">
    <source>
        <dbReference type="HAMAP-Rule" id="MF_00101"/>
    </source>
</evidence>
<dbReference type="SUPFAM" id="SSF56214">
    <property type="entry name" value="4'-phosphopantetheinyl transferase"/>
    <property type="match status" value="1"/>
</dbReference>
<dbReference type="RefSeq" id="WP_158036250.1">
    <property type="nucleotide sequence ID" value="NZ_BAAAZV010000017.1"/>
</dbReference>
<reference evidence="10 11" key="1">
    <citation type="submission" date="2019-09" db="EMBL/GenBank/DDBJ databases">
        <title>Phylogeny of genus Pseudoclavibacter and closely related genus.</title>
        <authorList>
            <person name="Li Y."/>
        </authorList>
    </citation>
    <scope>NUCLEOTIDE SEQUENCE [LARGE SCALE GENOMIC DNA]</scope>
    <source>
        <strain evidence="10 11">JCM 16921</strain>
    </source>
</reference>
<dbReference type="EMBL" id="WBKA01000003">
    <property type="protein sequence ID" value="KAB1632473.1"/>
    <property type="molecule type" value="Genomic_DNA"/>
</dbReference>
<keyword evidence="4 8" id="KW-0276">Fatty acid metabolism</keyword>
<comment type="similarity">
    <text evidence="8">Belongs to the P-Pant transferase superfamily. AcpS family.</text>
</comment>
<dbReference type="Pfam" id="PF01648">
    <property type="entry name" value="ACPS"/>
    <property type="match status" value="1"/>
</dbReference>
<dbReference type="Gene3D" id="3.90.470.20">
    <property type="entry name" value="4'-phosphopantetheinyl transferase domain"/>
    <property type="match status" value="1"/>
</dbReference>
<keyword evidence="8" id="KW-0963">Cytoplasm</keyword>
<comment type="subcellular location">
    <subcellularLocation>
        <location evidence="8">Cytoplasm</location>
    </subcellularLocation>
</comment>
<keyword evidence="11" id="KW-1185">Reference proteome</keyword>
<dbReference type="NCBIfam" id="NF000832">
    <property type="entry name" value="PRK00070.3-2"/>
    <property type="match status" value="1"/>
</dbReference>
<evidence type="ECO:0000256" key="4">
    <source>
        <dbReference type="ARBA" id="ARBA00022832"/>
    </source>
</evidence>
<dbReference type="GO" id="GO:0008897">
    <property type="term" value="F:holo-[acyl-carrier-protein] synthase activity"/>
    <property type="evidence" value="ECO:0007669"/>
    <property type="project" value="UniProtKB-UniRule"/>
</dbReference>
<dbReference type="AlphaFoldDB" id="A0A7C8FQE5"/>
<organism evidence="10 11">
    <name type="scientific">Pseudoclavibacter caeni</name>
    <dbReference type="NCBI Taxonomy" id="908846"/>
    <lineage>
        <taxon>Bacteria</taxon>
        <taxon>Bacillati</taxon>
        <taxon>Actinomycetota</taxon>
        <taxon>Actinomycetes</taxon>
        <taxon>Micrococcales</taxon>
        <taxon>Microbacteriaceae</taxon>
        <taxon>Pseudoclavibacter</taxon>
    </lineage>
</organism>
<feature type="binding site" evidence="8">
    <location>
        <position position="54"/>
    </location>
    <ligand>
        <name>Mg(2+)</name>
        <dbReference type="ChEBI" id="CHEBI:18420"/>
    </ligand>
</feature>
<dbReference type="Proteomes" id="UP000481339">
    <property type="component" value="Unassembled WGS sequence"/>
</dbReference>
<evidence type="ECO:0000256" key="7">
    <source>
        <dbReference type="ARBA" id="ARBA00023160"/>
    </source>
</evidence>
<evidence type="ECO:0000259" key="9">
    <source>
        <dbReference type="Pfam" id="PF01648"/>
    </source>
</evidence>
<keyword evidence="1 8" id="KW-0444">Lipid biosynthesis</keyword>
<gene>
    <name evidence="8" type="primary">acpS</name>
    <name evidence="10" type="ORF">F8O02_05610</name>
</gene>
<dbReference type="NCBIfam" id="TIGR00516">
    <property type="entry name" value="acpS"/>
    <property type="match status" value="1"/>
</dbReference>
<dbReference type="OrthoDB" id="517356at2"/>
<evidence type="ECO:0000313" key="11">
    <source>
        <dbReference type="Proteomes" id="UP000481339"/>
    </source>
</evidence>
<keyword evidence="2 8" id="KW-0808">Transferase</keyword>
<evidence type="ECO:0000256" key="6">
    <source>
        <dbReference type="ARBA" id="ARBA00023098"/>
    </source>
</evidence>
<evidence type="ECO:0000256" key="1">
    <source>
        <dbReference type="ARBA" id="ARBA00022516"/>
    </source>
</evidence>
<dbReference type="NCBIfam" id="TIGR00556">
    <property type="entry name" value="pantethn_trn"/>
    <property type="match status" value="1"/>
</dbReference>
<dbReference type="InterPro" id="IPR008278">
    <property type="entry name" value="4-PPantetheinyl_Trfase_dom"/>
</dbReference>
<name>A0A7C8FQE5_9MICO</name>
<dbReference type="GO" id="GO:0006633">
    <property type="term" value="P:fatty acid biosynthetic process"/>
    <property type="evidence" value="ECO:0007669"/>
    <property type="project" value="UniProtKB-UniRule"/>
</dbReference>
<evidence type="ECO:0000313" key="10">
    <source>
        <dbReference type="EMBL" id="KAB1632473.1"/>
    </source>
</evidence>
<dbReference type="GO" id="GO:0000287">
    <property type="term" value="F:magnesium ion binding"/>
    <property type="evidence" value="ECO:0007669"/>
    <property type="project" value="UniProtKB-UniRule"/>
</dbReference>
<feature type="domain" description="4'-phosphopantetheinyl transferase" evidence="9">
    <location>
        <begin position="4"/>
        <end position="97"/>
    </location>
</feature>
<comment type="function">
    <text evidence="8">Transfers the 4'-phosphopantetheine moiety from coenzyme A to a Ser of acyl-carrier-protein.</text>
</comment>
<evidence type="ECO:0000256" key="2">
    <source>
        <dbReference type="ARBA" id="ARBA00022679"/>
    </source>
</evidence>
<sequence length="125" mass="13346">MIAGVGVDAVDLDRFARTLARTPTLRERLFAPAELRLRPPLRDEQLAARFAVKEALIKALGGGVPGFRFRDVATLPGPHGAPRLELAGAVSDHVHARGLRLHVSLTHDRPVAVAVVIAEKADAPA</sequence>
<protein>
    <recommendedName>
        <fullName evidence="8">Holo-[acyl-carrier-protein] synthase</fullName>
        <shortName evidence="8">Holo-ACP synthase</shortName>
        <ecNumber evidence="8">2.7.8.7</ecNumber>
    </recommendedName>
    <alternativeName>
        <fullName evidence="8">4'-phosphopantetheinyl transferase AcpS</fullName>
    </alternativeName>
</protein>
<feature type="binding site" evidence="8">
    <location>
        <position position="8"/>
    </location>
    <ligand>
        <name>Mg(2+)</name>
        <dbReference type="ChEBI" id="CHEBI:18420"/>
    </ligand>
</feature>